<comment type="subunit">
    <text evidence="5">Part of the ribosomal stalk of the 50S ribosomal subunit. The N-terminus interacts with L11 and the large rRNA to form the base of the stalk. The C-terminus forms an elongated spine to which L12 dimers bind in a sequential fashion forming a multimeric L10(L12)X complex.</text>
</comment>
<evidence type="ECO:0000313" key="6">
    <source>
        <dbReference type="EMBL" id="GET36921.1"/>
    </source>
</evidence>
<accession>A0AAV3X6J9</accession>
<dbReference type="SUPFAM" id="SSF160369">
    <property type="entry name" value="Ribosomal protein L10-like"/>
    <property type="match status" value="1"/>
</dbReference>
<dbReference type="AlphaFoldDB" id="A0AAV3X6J9"/>
<evidence type="ECO:0000256" key="1">
    <source>
        <dbReference type="ARBA" id="ARBA00008889"/>
    </source>
</evidence>
<keyword evidence="2 5" id="KW-0689">Ribosomal protein</keyword>
<gene>
    <name evidence="5" type="primary">rplJ</name>
    <name evidence="5" type="synonym">rpl10</name>
    <name evidence="6" type="ORF">MiSe_16740</name>
</gene>
<dbReference type="PROSITE" id="PS01109">
    <property type="entry name" value="RIBOSOMAL_L10"/>
    <property type="match status" value="1"/>
</dbReference>
<dbReference type="GO" id="GO:0070180">
    <property type="term" value="F:large ribosomal subunit rRNA binding"/>
    <property type="evidence" value="ECO:0007669"/>
    <property type="project" value="UniProtKB-UniRule"/>
</dbReference>
<dbReference type="HAMAP" id="MF_00362">
    <property type="entry name" value="Ribosomal_uL10"/>
    <property type="match status" value="1"/>
</dbReference>
<comment type="similarity">
    <text evidence="1 5">Belongs to the universal ribosomal protein uL10 family.</text>
</comment>
<dbReference type="InterPro" id="IPR001790">
    <property type="entry name" value="Ribosomal_uL10"/>
</dbReference>
<protein>
    <recommendedName>
        <fullName evidence="4 5">Large ribosomal subunit protein uL10</fullName>
    </recommendedName>
</protein>
<evidence type="ECO:0000256" key="2">
    <source>
        <dbReference type="ARBA" id="ARBA00022980"/>
    </source>
</evidence>
<evidence type="ECO:0000256" key="3">
    <source>
        <dbReference type="ARBA" id="ARBA00023274"/>
    </source>
</evidence>
<dbReference type="Pfam" id="PF00466">
    <property type="entry name" value="Ribosomal_L10"/>
    <property type="match status" value="1"/>
</dbReference>
<evidence type="ECO:0000256" key="4">
    <source>
        <dbReference type="ARBA" id="ARBA00035202"/>
    </source>
</evidence>
<organism evidence="6 7">
    <name type="scientific">Microseira wollei NIES-4236</name>
    <dbReference type="NCBI Taxonomy" id="2530354"/>
    <lineage>
        <taxon>Bacteria</taxon>
        <taxon>Bacillati</taxon>
        <taxon>Cyanobacteriota</taxon>
        <taxon>Cyanophyceae</taxon>
        <taxon>Oscillatoriophycideae</taxon>
        <taxon>Aerosakkonematales</taxon>
        <taxon>Aerosakkonemataceae</taxon>
        <taxon>Microseira</taxon>
    </lineage>
</organism>
<dbReference type="InterPro" id="IPR043141">
    <property type="entry name" value="Ribosomal_uL10-like_sf"/>
</dbReference>
<dbReference type="PANTHER" id="PTHR11560">
    <property type="entry name" value="39S RIBOSOMAL PROTEIN L10, MITOCHONDRIAL"/>
    <property type="match status" value="1"/>
</dbReference>
<reference evidence="6" key="1">
    <citation type="submission" date="2019-10" db="EMBL/GenBank/DDBJ databases">
        <title>Draft genome sequece of Microseira wollei NIES-4236.</title>
        <authorList>
            <person name="Yamaguchi H."/>
            <person name="Suzuki S."/>
            <person name="Kawachi M."/>
        </authorList>
    </citation>
    <scope>NUCLEOTIDE SEQUENCE</scope>
    <source>
        <strain evidence="6">NIES-4236</strain>
    </source>
</reference>
<proteinExistence type="inferred from homology"/>
<name>A0AAV3X6J9_9CYAN</name>
<evidence type="ECO:0000256" key="5">
    <source>
        <dbReference type="HAMAP-Rule" id="MF_00362"/>
    </source>
</evidence>
<keyword evidence="5" id="KW-0694">RNA-binding</keyword>
<dbReference type="InterPro" id="IPR002363">
    <property type="entry name" value="Ribosomal_uL10_CS_bac"/>
</dbReference>
<dbReference type="InterPro" id="IPR047865">
    <property type="entry name" value="Ribosomal_uL10_bac_type"/>
</dbReference>
<dbReference type="CDD" id="cd05797">
    <property type="entry name" value="Ribosomal_L10"/>
    <property type="match status" value="1"/>
</dbReference>
<comment type="function">
    <text evidence="5">Forms part of the ribosomal stalk, playing a central role in the interaction of the ribosome with GTP-bound translation factors.</text>
</comment>
<dbReference type="Proteomes" id="UP001050975">
    <property type="component" value="Unassembled WGS sequence"/>
</dbReference>
<keyword evidence="5" id="KW-0699">rRNA-binding</keyword>
<dbReference type="GO" id="GO:0003735">
    <property type="term" value="F:structural constituent of ribosome"/>
    <property type="evidence" value="ECO:0007669"/>
    <property type="project" value="InterPro"/>
</dbReference>
<comment type="caution">
    <text evidence="6">The sequence shown here is derived from an EMBL/GenBank/DDBJ whole genome shotgun (WGS) entry which is preliminary data.</text>
</comment>
<dbReference type="Gene3D" id="3.30.70.1730">
    <property type="match status" value="1"/>
</dbReference>
<evidence type="ECO:0000313" key="7">
    <source>
        <dbReference type="Proteomes" id="UP001050975"/>
    </source>
</evidence>
<dbReference type="NCBIfam" id="NF000955">
    <property type="entry name" value="PRK00099.1-1"/>
    <property type="match status" value="1"/>
</dbReference>
<sequence length="221" mass="23667">MVWVTDEENAIASTPAQLPGFLIGLSREKEAQGGETRMGRTREDKEAIIAELKQSLSESQLAVVIDYQGLSVAEITDLRRRLRPKGAICKVTKNTLMGIAVDGDQKWQAMEEFLKGASAFVLVKEDIGGALKAYQEFQKASKKSELRGGVMEGRALNQDQVKALADLPSKEQLMAQIAGAINGVATKLAVGINEVPSSLARALQAVADKDKDKGAALSEAA</sequence>
<dbReference type="GO" id="GO:0006412">
    <property type="term" value="P:translation"/>
    <property type="evidence" value="ECO:0007669"/>
    <property type="project" value="UniProtKB-UniRule"/>
</dbReference>
<dbReference type="GO" id="GO:0015934">
    <property type="term" value="C:large ribosomal subunit"/>
    <property type="evidence" value="ECO:0007669"/>
    <property type="project" value="InterPro"/>
</dbReference>
<dbReference type="InterPro" id="IPR022973">
    <property type="entry name" value="Ribosomal_uL10_bac"/>
</dbReference>
<keyword evidence="7" id="KW-1185">Reference proteome</keyword>
<keyword evidence="3 5" id="KW-0687">Ribonucleoprotein</keyword>
<dbReference type="Gene3D" id="6.10.250.290">
    <property type="match status" value="1"/>
</dbReference>
<dbReference type="EMBL" id="BLAY01000019">
    <property type="protein sequence ID" value="GET36921.1"/>
    <property type="molecule type" value="Genomic_DNA"/>
</dbReference>